<dbReference type="PANTHER" id="PTHR45789">
    <property type="entry name" value="FI18025P1"/>
    <property type="match status" value="1"/>
</dbReference>
<keyword evidence="8" id="KW-0804">Transcription</keyword>
<keyword evidence="6 10" id="KW-0238">DNA-binding</keyword>
<dbReference type="GeneID" id="117547175"/>
<keyword evidence="11" id="KW-0175">Coiled coil</keyword>
<evidence type="ECO:0000256" key="5">
    <source>
        <dbReference type="ARBA" id="ARBA00023015"/>
    </source>
</evidence>
<dbReference type="GO" id="GO:0032332">
    <property type="term" value="P:positive regulation of chondrocyte differentiation"/>
    <property type="evidence" value="ECO:0007669"/>
    <property type="project" value="TreeGrafter"/>
</dbReference>
<dbReference type="GO" id="GO:0007417">
    <property type="term" value="P:central nervous system development"/>
    <property type="evidence" value="ECO:0007669"/>
    <property type="project" value="TreeGrafter"/>
</dbReference>
<dbReference type="Gene3D" id="1.10.30.10">
    <property type="entry name" value="High mobility group box domain"/>
    <property type="match status" value="1"/>
</dbReference>
<feature type="region of interest" description="Disordered" evidence="12">
    <location>
        <begin position="360"/>
        <end position="401"/>
    </location>
</feature>
<evidence type="ECO:0000256" key="3">
    <source>
        <dbReference type="ARBA" id="ARBA00022499"/>
    </source>
</evidence>
<feature type="compositionally biased region" description="Basic and acidic residues" evidence="12">
    <location>
        <begin position="113"/>
        <end position="124"/>
    </location>
</feature>
<evidence type="ECO:0000256" key="4">
    <source>
        <dbReference type="ARBA" id="ARBA00022782"/>
    </source>
</evidence>
<proteinExistence type="predicted"/>
<sequence>MEGFLRSSFLLSRVMSSKQATSPFASVVDGDDAMSQEHLSWEKEESAEAHGTPQLPLHSLLHGKAHPDEMQPLSSMPPESDWDSLVSAQQRMESDSNKVCSLYSFRNNSTSPHKPEEGARERSDLLSGSAFGTPERRKGSLADVVDTLKQKKLEEMTKTEQDDPSCMEALLSKEWKEKMESLNTSELLAEVKGTPESLAEKEHQLSTMIAQLISLREQLLAAHDEQKKFAASQMEKQRQQMELARQQQEQIARQQQQLLQQQHKINLLQQQIQQVQGHMPPLMIPIFPHDQRTLAAAAAAQQGFLFPQGMSYKPGDNYPVQFIPSTMAAAAASGLSPLQLQQLYAAQLASMQVSPGAKLPPLPQSFNASGPISPSSLKNDKSSSSPITHIKEEGSQPLNLSARPKMTDLVKCPTSPTQNLFLGSKSSPNSLLGKGGIPSTLGGLGRASSLDILSSLNSTALFGDQDTVMKAIQEARKMREQIQREQLQIHQQGMEAKLSALNSVGLNNCRADKERAHFESLGHHLGKLGEEGKIGHRVIDLTRPEDLEGGAGSTEARVFREARGRNNNEPHIKRPMNAFMVWAKDERRKILQAFPDMHNSNISKILGSRWKSMTNQDKQPFYEEQARLSKQHLEKYPNYKYKPRPKRTCIIDGKKLRIGEYKQMMRSRRQEMRQFFTVG</sequence>
<feature type="compositionally biased region" description="Basic and acidic residues" evidence="12">
    <location>
        <begin position="39"/>
        <end position="48"/>
    </location>
</feature>
<evidence type="ECO:0000256" key="6">
    <source>
        <dbReference type="ARBA" id="ARBA00023125"/>
    </source>
</evidence>
<evidence type="ECO:0000256" key="8">
    <source>
        <dbReference type="ARBA" id="ARBA00023163"/>
    </source>
</evidence>
<dbReference type="PROSITE" id="PS50118">
    <property type="entry name" value="HMG_BOX_2"/>
    <property type="match status" value="1"/>
</dbReference>
<feature type="region of interest" description="Disordered" evidence="12">
    <location>
        <begin position="106"/>
        <end position="139"/>
    </location>
</feature>
<evidence type="ECO:0000256" key="12">
    <source>
        <dbReference type="SAM" id="MobiDB-lite"/>
    </source>
</evidence>
<dbReference type="Pfam" id="PF00505">
    <property type="entry name" value="HMG_box"/>
    <property type="match status" value="1"/>
</dbReference>
<keyword evidence="4" id="KW-0221">Differentiation</keyword>
<dbReference type="RefSeq" id="XP_034073710.1">
    <property type="nucleotide sequence ID" value="XM_034217819.1"/>
</dbReference>
<keyword evidence="7" id="KW-0010">Activator</keyword>
<evidence type="ECO:0000256" key="1">
    <source>
        <dbReference type="ARBA" id="ARBA00004123"/>
    </source>
</evidence>
<dbReference type="InterPro" id="IPR009071">
    <property type="entry name" value="HMG_box_dom"/>
</dbReference>
<protein>
    <submittedName>
        <fullName evidence="15">Transcription factor SOX-6 isoform X7</fullName>
    </submittedName>
</protein>
<dbReference type="AlphaFoldDB" id="A0A6P8UNS4"/>
<feature type="compositionally biased region" description="Low complexity" evidence="12">
    <location>
        <begin position="373"/>
        <end position="386"/>
    </location>
</feature>
<evidence type="ECO:0000256" key="7">
    <source>
        <dbReference type="ARBA" id="ARBA00023159"/>
    </source>
</evidence>
<evidence type="ECO:0000259" key="13">
    <source>
        <dbReference type="PROSITE" id="PS50118"/>
    </source>
</evidence>
<keyword evidence="9 10" id="KW-0539">Nucleus</keyword>
<dbReference type="InterPro" id="IPR036910">
    <property type="entry name" value="HMG_box_dom_sf"/>
</dbReference>
<evidence type="ECO:0000256" key="9">
    <source>
        <dbReference type="ARBA" id="ARBA00023242"/>
    </source>
</evidence>
<gene>
    <name evidence="15" type="primary">sox6</name>
</gene>
<dbReference type="GO" id="GO:0005634">
    <property type="term" value="C:nucleus"/>
    <property type="evidence" value="ECO:0007669"/>
    <property type="project" value="UniProtKB-SubCell"/>
</dbReference>
<feature type="DNA-binding region" description="HMG box" evidence="10">
    <location>
        <begin position="572"/>
        <end position="640"/>
    </location>
</feature>
<dbReference type="FunFam" id="1.10.30.10:FF:000003">
    <property type="entry name" value="Putative transcription factor SOX-6"/>
    <property type="match status" value="1"/>
</dbReference>
<keyword evidence="2" id="KW-0217">Developmental protein</keyword>
<keyword evidence="14" id="KW-1185">Reference proteome</keyword>
<reference evidence="15" key="1">
    <citation type="submission" date="2025-08" db="UniProtKB">
        <authorList>
            <consortium name="RefSeq"/>
        </authorList>
    </citation>
    <scope>IDENTIFICATION</scope>
</reference>
<dbReference type="GO" id="GO:0000981">
    <property type="term" value="F:DNA-binding transcription factor activity, RNA polymerase II-specific"/>
    <property type="evidence" value="ECO:0007669"/>
    <property type="project" value="TreeGrafter"/>
</dbReference>
<evidence type="ECO:0000256" key="11">
    <source>
        <dbReference type="SAM" id="Coils"/>
    </source>
</evidence>
<evidence type="ECO:0000313" key="14">
    <source>
        <dbReference type="Proteomes" id="UP000515161"/>
    </source>
</evidence>
<keyword evidence="5" id="KW-0805">Transcription regulation</keyword>
<keyword evidence="3" id="KW-1017">Isopeptide bond</keyword>
<dbReference type="CTD" id="55553"/>
<feature type="domain" description="HMG box" evidence="13">
    <location>
        <begin position="572"/>
        <end position="640"/>
    </location>
</feature>
<dbReference type="Proteomes" id="UP000515161">
    <property type="component" value="Unplaced"/>
</dbReference>
<feature type="region of interest" description="Disordered" evidence="12">
    <location>
        <begin position="20"/>
        <end position="82"/>
    </location>
</feature>
<dbReference type="CDD" id="cd22030">
    <property type="entry name" value="HMG-box_SoxD"/>
    <property type="match status" value="1"/>
</dbReference>
<accession>A0A6P8UNS4</accession>
<evidence type="ECO:0000313" key="15">
    <source>
        <dbReference type="RefSeq" id="XP_034073710.1"/>
    </source>
</evidence>
<evidence type="ECO:0000256" key="2">
    <source>
        <dbReference type="ARBA" id="ARBA00022473"/>
    </source>
</evidence>
<dbReference type="InterPro" id="IPR051356">
    <property type="entry name" value="SOX/SOX-like_TF"/>
</dbReference>
<dbReference type="PANTHER" id="PTHR45789:SF1">
    <property type="entry name" value="TRANSCRIPTION FACTOR SOX-6"/>
    <property type="match status" value="1"/>
</dbReference>
<dbReference type="GO" id="GO:0000978">
    <property type="term" value="F:RNA polymerase II cis-regulatory region sequence-specific DNA binding"/>
    <property type="evidence" value="ECO:0007669"/>
    <property type="project" value="TreeGrafter"/>
</dbReference>
<dbReference type="SUPFAM" id="SSF47095">
    <property type="entry name" value="HMG-box"/>
    <property type="match status" value="1"/>
</dbReference>
<organism evidence="14 15">
    <name type="scientific">Gymnodraco acuticeps</name>
    <name type="common">Antarctic dragonfish</name>
    <dbReference type="NCBI Taxonomy" id="8218"/>
    <lineage>
        <taxon>Eukaryota</taxon>
        <taxon>Metazoa</taxon>
        <taxon>Chordata</taxon>
        <taxon>Craniata</taxon>
        <taxon>Vertebrata</taxon>
        <taxon>Euteleostomi</taxon>
        <taxon>Actinopterygii</taxon>
        <taxon>Neopterygii</taxon>
        <taxon>Teleostei</taxon>
        <taxon>Neoteleostei</taxon>
        <taxon>Acanthomorphata</taxon>
        <taxon>Eupercaria</taxon>
        <taxon>Perciformes</taxon>
        <taxon>Notothenioidei</taxon>
        <taxon>Bathydraconidae</taxon>
        <taxon>Gymnodraco</taxon>
    </lineage>
</organism>
<feature type="coiled-coil region" evidence="11">
    <location>
        <begin position="198"/>
        <end position="271"/>
    </location>
</feature>
<name>A0A6P8UNS4_GYMAC</name>
<comment type="subcellular location">
    <subcellularLocation>
        <location evidence="1">Nucleus</location>
    </subcellularLocation>
</comment>
<evidence type="ECO:0000256" key="10">
    <source>
        <dbReference type="PROSITE-ProRule" id="PRU00267"/>
    </source>
</evidence>
<dbReference type="SMART" id="SM00398">
    <property type="entry name" value="HMG"/>
    <property type="match status" value="1"/>
</dbReference>
<dbReference type="GO" id="GO:0045165">
    <property type="term" value="P:cell fate commitment"/>
    <property type="evidence" value="ECO:0007669"/>
    <property type="project" value="TreeGrafter"/>
</dbReference>